<organism evidence="1 2">
    <name type="scientific">Pyricularia grisea</name>
    <name type="common">Crabgrass-specific blast fungus</name>
    <name type="synonym">Magnaporthe grisea</name>
    <dbReference type="NCBI Taxonomy" id="148305"/>
    <lineage>
        <taxon>Eukaryota</taxon>
        <taxon>Fungi</taxon>
        <taxon>Dikarya</taxon>
        <taxon>Ascomycota</taxon>
        <taxon>Pezizomycotina</taxon>
        <taxon>Sordariomycetes</taxon>
        <taxon>Sordariomycetidae</taxon>
        <taxon>Magnaporthales</taxon>
        <taxon>Pyriculariaceae</taxon>
        <taxon>Pyricularia</taxon>
    </lineage>
</organism>
<accession>A0A6P8AWZ0</accession>
<dbReference type="AlphaFoldDB" id="A0A6P8AWZ0"/>
<gene>
    <name evidence="2" type="ORF">PgNI_08676</name>
</gene>
<name>A0A6P8AWZ0_PYRGI</name>
<dbReference type="RefSeq" id="XP_030979420.1">
    <property type="nucleotide sequence ID" value="XM_031128671.1"/>
</dbReference>
<reference evidence="2" key="3">
    <citation type="submission" date="2025-08" db="UniProtKB">
        <authorList>
            <consortium name="RefSeq"/>
        </authorList>
    </citation>
    <scope>IDENTIFICATION</scope>
    <source>
        <strain evidence="2">NI907</strain>
    </source>
</reference>
<dbReference type="Proteomes" id="UP000515153">
    <property type="component" value="Chromosome V"/>
</dbReference>
<reference evidence="1 2" key="1">
    <citation type="journal article" date="2019" name="Mol. Biol. Evol.">
        <title>Blast fungal genomes show frequent chromosomal changes, gene gains and losses, and effector gene turnover.</title>
        <authorList>
            <person name="Gomez Luciano L.B."/>
            <person name="Jason Tsai I."/>
            <person name="Chuma I."/>
            <person name="Tosa Y."/>
            <person name="Chen Y.H."/>
            <person name="Li J.Y."/>
            <person name="Li M.Y."/>
            <person name="Jade Lu M.Y."/>
            <person name="Nakayashiki H."/>
            <person name="Li W.H."/>
        </authorList>
    </citation>
    <scope>NUCLEOTIDE SEQUENCE [LARGE SCALE GENOMIC DNA]</scope>
    <source>
        <strain evidence="1 2">NI907</strain>
    </source>
</reference>
<keyword evidence="1" id="KW-1185">Reference proteome</keyword>
<proteinExistence type="predicted"/>
<evidence type="ECO:0000313" key="2">
    <source>
        <dbReference type="RefSeq" id="XP_030979420.1"/>
    </source>
</evidence>
<evidence type="ECO:0000313" key="1">
    <source>
        <dbReference type="Proteomes" id="UP000515153"/>
    </source>
</evidence>
<dbReference type="GeneID" id="41963579"/>
<dbReference type="KEGG" id="pgri:PgNI_08676"/>
<reference evidence="2" key="2">
    <citation type="submission" date="2019-10" db="EMBL/GenBank/DDBJ databases">
        <authorList>
            <consortium name="NCBI Genome Project"/>
        </authorList>
    </citation>
    <scope>NUCLEOTIDE SEQUENCE</scope>
    <source>
        <strain evidence="2">NI907</strain>
    </source>
</reference>
<sequence length="148" mass="16626">MPHGMIPTRQELSAALSRFRTRVESHIHEALTSLDERATKERRYISDLESQKQMKTGELVDGEMLEGLGLGAAHRVGVRTRARDNIPCLFMPCPERGRVRRRAWELEVAVLGGFGPEWGLRCFTGLLVQLLNCYSEAQRAGLGARSVH</sequence>
<protein>
    <submittedName>
        <fullName evidence="2">Uncharacterized protein</fullName>
    </submittedName>
</protein>